<reference evidence="3 4" key="1">
    <citation type="journal article" date="2021" name="ISME Commun">
        <title>Automated analysis of genomic sequences facilitates high-throughput and comprehensive description of bacteria.</title>
        <authorList>
            <person name="Hitch T.C.A."/>
        </authorList>
    </citation>
    <scope>NUCLEOTIDE SEQUENCE [LARGE SCALE GENOMIC DNA]</scope>
    <source>
        <strain evidence="3 4">Sanger_03</strain>
    </source>
</reference>
<comment type="caution">
    <text evidence="3">The sequence shown here is derived from an EMBL/GenBank/DDBJ whole genome shotgun (WGS) entry which is preliminary data.</text>
</comment>
<dbReference type="SMART" id="SM00530">
    <property type="entry name" value="HTH_XRE"/>
    <property type="match status" value="1"/>
</dbReference>
<dbReference type="Pfam" id="PF01381">
    <property type="entry name" value="HTH_3"/>
    <property type="match status" value="1"/>
</dbReference>
<proteinExistence type="predicted"/>
<name>A0ABT2RLN5_9FIRM</name>
<accession>A0ABT2RLN5</accession>
<keyword evidence="1" id="KW-0238">DNA-binding</keyword>
<dbReference type="EMBL" id="JAOQJU010000005">
    <property type="protein sequence ID" value="MCU6686324.1"/>
    <property type="molecule type" value="Genomic_DNA"/>
</dbReference>
<evidence type="ECO:0000313" key="4">
    <source>
        <dbReference type="Proteomes" id="UP001652431"/>
    </source>
</evidence>
<dbReference type="RefSeq" id="WP_158369401.1">
    <property type="nucleotide sequence ID" value="NZ_JAOQJU010000005.1"/>
</dbReference>
<dbReference type="PANTHER" id="PTHR46558">
    <property type="entry name" value="TRACRIPTIONAL REGULATORY PROTEIN-RELATED-RELATED"/>
    <property type="match status" value="1"/>
</dbReference>
<organism evidence="3 4">
    <name type="scientific">Dorea acetigenes</name>
    <dbReference type="NCBI Taxonomy" id="2981787"/>
    <lineage>
        <taxon>Bacteria</taxon>
        <taxon>Bacillati</taxon>
        <taxon>Bacillota</taxon>
        <taxon>Clostridia</taxon>
        <taxon>Lachnospirales</taxon>
        <taxon>Lachnospiraceae</taxon>
        <taxon>Dorea</taxon>
    </lineage>
</organism>
<dbReference type="CDD" id="cd00093">
    <property type="entry name" value="HTH_XRE"/>
    <property type="match status" value="1"/>
</dbReference>
<dbReference type="Proteomes" id="UP001652431">
    <property type="component" value="Unassembled WGS sequence"/>
</dbReference>
<evidence type="ECO:0000259" key="2">
    <source>
        <dbReference type="PROSITE" id="PS50943"/>
    </source>
</evidence>
<dbReference type="PROSITE" id="PS50943">
    <property type="entry name" value="HTH_CROC1"/>
    <property type="match status" value="1"/>
</dbReference>
<dbReference type="SUPFAM" id="SSF47413">
    <property type="entry name" value="lambda repressor-like DNA-binding domains"/>
    <property type="match status" value="1"/>
</dbReference>
<dbReference type="PANTHER" id="PTHR46558:SF11">
    <property type="entry name" value="HTH-TYPE TRANSCRIPTIONAL REGULATOR XRE"/>
    <property type="match status" value="1"/>
</dbReference>
<sequence length="97" mass="10967">MFGEIIKTLRLSYNLSQVQLAGELSVSKQTISNWENNNILPSIEMLIKIARFFSVSTDYLLELDDRHYIEVTGLSDAQLAHIQQIIKDITGNKNQAG</sequence>
<protein>
    <submittedName>
        <fullName evidence="3">Helix-turn-helix domain-containing protein</fullName>
    </submittedName>
</protein>
<feature type="domain" description="HTH cro/C1-type" evidence="2">
    <location>
        <begin position="6"/>
        <end position="60"/>
    </location>
</feature>
<evidence type="ECO:0000313" key="3">
    <source>
        <dbReference type="EMBL" id="MCU6686324.1"/>
    </source>
</evidence>
<keyword evidence="4" id="KW-1185">Reference proteome</keyword>
<dbReference type="InterPro" id="IPR010982">
    <property type="entry name" value="Lambda_DNA-bd_dom_sf"/>
</dbReference>
<dbReference type="Gene3D" id="1.10.260.40">
    <property type="entry name" value="lambda repressor-like DNA-binding domains"/>
    <property type="match status" value="1"/>
</dbReference>
<gene>
    <name evidence="3" type="ORF">OCV99_07095</name>
</gene>
<dbReference type="InterPro" id="IPR001387">
    <property type="entry name" value="Cro/C1-type_HTH"/>
</dbReference>
<evidence type="ECO:0000256" key="1">
    <source>
        <dbReference type="ARBA" id="ARBA00023125"/>
    </source>
</evidence>